<dbReference type="Gene3D" id="3.90.1300.10">
    <property type="entry name" value="Amidase signature (AS) domain"/>
    <property type="match status" value="1"/>
</dbReference>
<accession>A0A382DHM2</accession>
<dbReference type="SUPFAM" id="SSF75304">
    <property type="entry name" value="Amidase signature (AS) enzymes"/>
    <property type="match status" value="1"/>
</dbReference>
<dbReference type="InterPro" id="IPR000120">
    <property type="entry name" value="Amidase"/>
</dbReference>
<dbReference type="InterPro" id="IPR020556">
    <property type="entry name" value="Amidase_CS"/>
</dbReference>
<name>A0A382DHM2_9ZZZZ</name>
<dbReference type="NCBIfam" id="NF004815">
    <property type="entry name" value="PRK06169.1"/>
    <property type="match status" value="1"/>
</dbReference>
<gene>
    <name evidence="3" type="ORF">METZ01_LOCUS190850</name>
</gene>
<dbReference type="PANTHER" id="PTHR11895">
    <property type="entry name" value="TRANSAMIDASE"/>
    <property type="match status" value="1"/>
</dbReference>
<dbReference type="AlphaFoldDB" id="A0A382DHM2"/>
<dbReference type="PROSITE" id="PS00571">
    <property type="entry name" value="AMIDASES"/>
    <property type="match status" value="1"/>
</dbReference>
<feature type="domain" description="Amidase" evidence="2">
    <location>
        <begin position="26"/>
        <end position="398"/>
    </location>
</feature>
<organism evidence="3">
    <name type="scientific">marine metagenome</name>
    <dbReference type="NCBI Taxonomy" id="408172"/>
    <lineage>
        <taxon>unclassified sequences</taxon>
        <taxon>metagenomes</taxon>
        <taxon>ecological metagenomes</taxon>
    </lineage>
</organism>
<dbReference type="InterPro" id="IPR036928">
    <property type="entry name" value="AS_sf"/>
</dbReference>
<evidence type="ECO:0000256" key="1">
    <source>
        <dbReference type="SAM" id="MobiDB-lite"/>
    </source>
</evidence>
<dbReference type="PANTHER" id="PTHR11895:SF7">
    <property type="entry name" value="GLUTAMYL-TRNA(GLN) AMIDOTRANSFERASE SUBUNIT A, MITOCHONDRIAL"/>
    <property type="match status" value="1"/>
</dbReference>
<dbReference type="InterPro" id="IPR023631">
    <property type="entry name" value="Amidase_dom"/>
</dbReference>
<dbReference type="GO" id="GO:0003824">
    <property type="term" value="F:catalytic activity"/>
    <property type="evidence" value="ECO:0007669"/>
    <property type="project" value="InterPro"/>
</dbReference>
<protein>
    <recommendedName>
        <fullName evidence="2">Amidase domain-containing protein</fullName>
    </recommendedName>
</protein>
<dbReference type="EMBL" id="UINC01039470">
    <property type="protein sequence ID" value="SVB37996.1"/>
    <property type="molecule type" value="Genomic_DNA"/>
</dbReference>
<feature type="region of interest" description="Disordered" evidence="1">
    <location>
        <begin position="126"/>
        <end position="146"/>
    </location>
</feature>
<sequence>MSSDIYNLSAVELIKLYANKKLSPVEVTKNIIQRVKTIDKKINSYVFIDEKNAIEEAKQSEKRWMHNLPKGKLDGVPTSIKDLLLTKDWPTLRGSKSVDKNIDWVDDSPVAARLKEAGAVLLGKTTTPEFGHRGTTQSPLTGITRNPWNLDCTSGGSSGGSASAVASGMGPLSIGTDGGGSVRIPCSFSGLFGIKPTFGKIPAWPLSPFGTIANLGPMTRSVMDGALLFSVISSPDWRDWHADTKMDSDFVEKLSEAIKGKKIAYCPDFGMKYAMKPNTIQAEVAEIVKNTVKLLEDSGAEVDQIEIEWASDPKKAFHILWTSGAAFLSRSFSEKQMQILDPVFREFCEIGSQHSLFDRLEAEASRGSNGTVINKIFQKYDYIVGPTMPTTAFLADKLVPEGWGEDLFAWTPF</sequence>
<feature type="non-terminal residue" evidence="3">
    <location>
        <position position="413"/>
    </location>
</feature>
<dbReference type="Pfam" id="PF01425">
    <property type="entry name" value="Amidase"/>
    <property type="match status" value="1"/>
</dbReference>
<proteinExistence type="predicted"/>
<reference evidence="3" key="1">
    <citation type="submission" date="2018-05" db="EMBL/GenBank/DDBJ databases">
        <authorList>
            <person name="Lanie J.A."/>
            <person name="Ng W.-L."/>
            <person name="Kazmierczak K.M."/>
            <person name="Andrzejewski T.M."/>
            <person name="Davidsen T.M."/>
            <person name="Wayne K.J."/>
            <person name="Tettelin H."/>
            <person name="Glass J.I."/>
            <person name="Rusch D."/>
            <person name="Podicherti R."/>
            <person name="Tsui H.-C.T."/>
            <person name="Winkler M.E."/>
        </authorList>
    </citation>
    <scope>NUCLEOTIDE SEQUENCE</scope>
</reference>
<evidence type="ECO:0000313" key="3">
    <source>
        <dbReference type="EMBL" id="SVB37996.1"/>
    </source>
</evidence>
<evidence type="ECO:0000259" key="2">
    <source>
        <dbReference type="Pfam" id="PF01425"/>
    </source>
</evidence>